<dbReference type="Gene3D" id="1.50.10.10">
    <property type="match status" value="1"/>
</dbReference>
<organism evidence="2 3">
    <name type="scientific">Rhizobium oryzicola</name>
    <dbReference type="NCBI Taxonomy" id="1232668"/>
    <lineage>
        <taxon>Bacteria</taxon>
        <taxon>Pseudomonadati</taxon>
        <taxon>Pseudomonadota</taxon>
        <taxon>Alphaproteobacteria</taxon>
        <taxon>Hyphomicrobiales</taxon>
        <taxon>Rhizobiaceae</taxon>
        <taxon>Rhizobium/Agrobacterium group</taxon>
        <taxon>Rhizobium</taxon>
    </lineage>
</organism>
<name>A0ABT8T317_9HYPH</name>
<comment type="caution">
    <text evidence="2">The sequence shown here is derived from an EMBL/GenBank/DDBJ whole genome shotgun (WGS) entry which is preliminary data.</text>
</comment>
<proteinExistence type="predicted"/>
<evidence type="ECO:0000259" key="1">
    <source>
        <dbReference type="Pfam" id="PF04685"/>
    </source>
</evidence>
<evidence type="ECO:0000313" key="2">
    <source>
        <dbReference type="EMBL" id="MDO1585042.1"/>
    </source>
</evidence>
<dbReference type="Pfam" id="PF04685">
    <property type="entry name" value="DUF608"/>
    <property type="match status" value="1"/>
</dbReference>
<dbReference type="SUPFAM" id="SSF48208">
    <property type="entry name" value="Six-hairpin glycosidases"/>
    <property type="match status" value="1"/>
</dbReference>
<accession>A0ABT8T317</accession>
<dbReference type="EMBL" id="JAUKWQ010000012">
    <property type="protein sequence ID" value="MDO1585042.1"/>
    <property type="molecule type" value="Genomic_DNA"/>
</dbReference>
<protein>
    <submittedName>
        <fullName evidence="2">GH116 family glycosyl hydrolase</fullName>
    </submittedName>
</protein>
<dbReference type="GO" id="GO:0016787">
    <property type="term" value="F:hydrolase activity"/>
    <property type="evidence" value="ECO:0007669"/>
    <property type="project" value="UniProtKB-KW"/>
</dbReference>
<keyword evidence="3" id="KW-1185">Reference proteome</keyword>
<dbReference type="Proteomes" id="UP001169006">
    <property type="component" value="Unassembled WGS sequence"/>
</dbReference>
<dbReference type="InterPro" id="IPR006775">
    <property type="entry name" value="GH116_catalytic"/>
</dbReference>
<sequence length="583" mass="65125">MTETPLAQALRDGQVRSQEPLQLAFMAPRLQGDLYPESGHLKLSLWGCGHMANIYTKAWNGPFTYAPNRLVSEGQSIHVAQSAPALLLRGVELRSVRPAARCAWWGTLTKPDKIERRGKRRIATTPWGFTIVETRDNGDIVISAGASLEEAERAQALSADTIIAEANAYIERCDILPTAGPLMRSMAIQSAHASLSAIRRAEDGSFLGLAAGQAYSAPTRTYYRDGFWTHQALLFLQPDVIRDQIDLLATGFQTDGEAPSGVILTGPKQGEEWDKFRTTSPSFMEHRRRLDWWSDHFDSPLFFILTVGDYVRVTGDDAPLKKHWKLIEAIYRRYVSFDEFGTGLPIKPRHDRDWADNVYRHGYVAYDIGLWIGALDVIARFGGAVDAGLAKDAAALAEKARGNVDAAMLTEGGWYHDYGLKEEFVEDHLTLDSLTMLRFDAASKERSMTILQKAEALLETRNNDKQPFGDWGVMCAWPPFKRVADTRAKSAFAYRYHNGSDWPYLSGLYAEQRLKFGLDGWDYPLLRWWKTSLQNGWIGSVEYFAPPFGRGSLLQGWTGMHAAAILAHKGTVEKAIASGKVSE</sequence>
<dbReference type="InterPro" id="IPR008928">
    <property type="entry name" value="6-hairpin_glycosidase_sf"/>
</dbReference>
<reference evidence="2" key="2">
    <citation type="submission" date="2023-07" db="EMBL/GenBank/DDBJ databases">
        <authorList>
            <person name="Sun H."/>
        </authorList>
    </citation>
    <scope>NUCLEOTIDE SEQUENCE</scope>
    <source>
        <strain evidence="2">05753</strain>
    </source>
</reference>
<gene>
    <name evidence="2" type="ORF">Q2T52_23370</name>
</gene>
<dbReference type="InterPro" id="IPR012341">
    <property type="entry name" value="6hp_glycosidase-like_sf"/>
</dbReference>
<feature type="domain" description="Glycosyl-hydrolase family 116 catalytic region" evidence="1">
    <location>
        <begin position="298"/>
        <end position="428"/>
    </location>
</feature>
<dbReference type="RefSeq" id="WP_302079331.1">
    <property type="nucleotide sequence ID" value="NZ_JAUKWQ010000012.1"/>
</dbReference>
<reference evidence="2" key="1">
    <citation type="journal article" date="2015" name="Int. J. Syst. Evol. Microbiol.">
        <title>Rhizobium oryzicola sp. nov., potential plant-growth-promoting endophytic bacteria isolated from rice roots.</title>
        <authorList>
            <person name="Zhang X.X."/>
            <person name="Gao J.S."/>
            <person name="Cao Y.H."/>
            <person name="Sheirdil R.A."/>
            <person name="Wang X.C."/>
            <person name="Zhang L."/>
        </authorList>
    </citation>
    <scope>NUCLEOTIDE SEQUENCE</scope>
    <source>
        <strain evidence="2">05753</strain>
    </source>
</reference>
<keyword evidence="2" id="KW-0378">Hydrolase</keyword>
<evidence type="ECO:0000313" key="3">
    <source>
        <dbReference type="Proteomes" id="UP001169006"/>
    </source>
</evidence>